<protein>
    <recommendedName>
        <fullName evidence="3">PRC-barrel domain protein</fullName>
    </recommendedName>
</protein>
<evidence type="ECO:0000313" key="2">
    <source>
        <dbReference type="Proteomes" id="UP000540519"/>
    </source>
</evidence>
<dbReference type="AlphaFoldDB" id="A0A7X3D021"/>
<name>A0A7X3D021_9FLAO</name>
<keyword evidence="2" id="KW-1185">Reference proteome</keyword>
<dbReference type="EMBL" id="RCNR01000003">
    <property type="protein sequence ID" value="MUH34591.1"/>
    <property type="molecule type" value="Genomic_DNA"/>
</dbReference>
<comment type="caution">
    <text evidence="1">The sequence shown here is derived from an EMBL/GenBank/DDBJ whole genome shotgun (WGS) entry which is preliminary data.</text>
</comment>
<sequence>MGIKEKHLYYLNELSEYKIEDGYPDIRGWVVKDANLRNVGSVKNLLVNKRVEKVVYLDIEVDATIIDAEHDPYHNHTNTRLKEFVNEKGENHIIIPIGLVDINMAEDYIFTMTIDHTTFASTKRIRENSAIDRSYENAILDSYNRRFVHQPKTKPIEREMENAELYKQERRENFKEPISDNDATIVSSEGNEVNWFNAKNETIDGEGDLEEDESFYGRKEFDDSKFRKK</sequence>
<dbReference type="OrthoDB" id="1422173at2"/>
<dbReference type="RefSeq" id="WP_155598622.1">
    <property type="nucleotide sequence ID" value="NZ_RCNR01000003.1"/>
</dbReference>
<reference evidence="1 2" key="1">
    <citation type="journal article" date="2019" name="Mar. Drugs">
        <title>Comparative Genomics and CAZyme Genome Repertoires of Marine Zobellia amurskyensis KMM 3526(T) and Zobellia laminariae KMM 3676(T).</title>
        <authorList>
            <person name="Chernysheva N."/>
            <person name="Bystritskaya E."/>
            <person name="Stenkova A."/>
            <person name="Golovkin I."/>
            <person name="Nedashkovskaya O."/>
            <person name="Isaeva M."/>
        </authorList>
    </citation>
    <scope>NUCLEOTIDE SEQUENCE [LARGE SCALE GENOMIC DNA]</scope>
    <source>
        <strain evidence="1 2">KMM 3526</strain>
    </source>
</reference>
<evidence type="ECO:0008006" key="3">
    <source>
        <dbReference type="Google" id="ProtNLM"/>
    </source>
</evidence>
<dbReference type="SUPFAM" id="SSF50346">
    <property type="entry name" value="PRC-barrel domain"/>
    <property type="match status" value="1"/>
</dbReference>
<accession>A0A7X3D021</accession>
<dbReference type="Proteomes" id="UP000540519">
    <property type="component" value="Unassembled WGS sequence"/>
</dbReference>
<dbReference type="InterPro" id="IPR011033">
    <property type="entry name" value="PRC_barrel-like_sf"/>
</dbReference>
<proteinExistence type="predicted"/>
<dbReference type="GO" id="GO:0019684">
    <property type="term" value="P:photosynthesis, light reaction"/>
    <property type="evidence" value="ECO:0007669"/>
    <property type="project" value="InterPro"/>
</dbReference>
<organism evidence="1 2">
    <name type="scientific">Zobellia amurskyensis</name>
    <dbReference type="NCBI Taxonomy" id="248905"/>
    <lineage>
        <taxon>Bacteria</taxon>
        <taxon>Pseudomonadati</taxon>
        <taxon>Bacteroidota</taxon>
        <taxon>Flavobacteriia</taxon>
        <taxon>Flavobacteriales</taxon>
        <taxon>Flavobacteriaceae</taxon>
        <taxon>Zobellia</taxon>
    </lineage>
</organism>
<dbReference type="Gene3D" id="3.90.50.10">
    <property type="entry name" value="Photosynthetic Reaction Center, subunit H, domain 2"/>
    <property type="match status" value="1"/>
</dbReference>
<evidence type="ECO:0000313" key="1">
    <source>
        <dbReference type="EMBL" id="MUH34591.1"/>
    </source>
</evidence>
<gene>
    <name evidence="1" type="ORF">D9O36_01950</name>
</gene>
<dbReference type="GO" id="GO:0030077">
    <property type="term" value="C:plasma membrane light-harvesting complex"/>
    <property type="evidence" value="ECO:0007669"/>
    <property type="project" value="InterPro"/>
</dbReference>
<dbReference type="InterPro" id="IPR014747">
    <property type="entry name" value="Bac_photo_RC_H_C"/>
</dbReference>